<sequence length="329" mass="37234">MSPKSSLNVSQMIMGAPILVNHNKDHNFHTFNVEEDESENGICLNNQIVLKREDEESESRTEQDIVCSVTNKVCARGHWRPNEDAKLRELVSQYGPQNWNLIAEKLDGRSGKSCRLRWFNQLDPRINKRVFSEEEEERLLSAHRIYGNKWAIIARLFPGRTDNAVKNHWHVIMARKHREHSSVYRRRRSSSTINNNAFCTTAQSNQSTISSSVTTRDHESAASTSTDLSLSPSSNTAHHPGFLTSFSPHFHQNLCDFQMGACEEKMVYMRRLNCSVDGSEMMAVLVDQSGFSDSSSEVSDSVDNNNDNNNNGSEQMNVTFIDFLGVGTT</sequence>
<comment type="subcellular location">
    <subcellularLocation>
        <location evidence="1">Nucleus</location>
    </subcellularLocation>
</comment>
<evidence type="ECO:0000259" key="8">
    <source>
        <dbReference type="PROSITE" id="PS50090"/>
    </source>
</evidence>
<evidence type="ECO:0000256" key="1">
    <source>
        <dbReference type="ARBA" id="ARBA00004123"/>
    </source>
</evidence>
<evidence type="ECO:0000256" key="3">
    <source>
        <dbReference type="ARBA" id="ARBA00023015"/>
    </source>
</evidence>
<dbReference type="InterPro" id="IPR001005">
    <property type="entry name" value="SANT/Myb"/>
</dbReference>
<feature type="compositionally biased region" description="Low complexity" evidence="7">
    <location>
        <begin position="221"/>
        <end position="234"/>
    </location>
</feature>
<feature type="domain" description="Myb-like" evidence="8">
    <location>
        <begin position="123"/>
        <end position="173"/>
    </location>
</feature>
<dbReference type="AlphaFoldDB" id="A0AAP0J807"/>
<evidence type="ECO:0000256" key="7">
    <source>
        <dbReference type="SAM" id="MobiDB-lite"/>
    </source>
</evidence>
<dbReference type="GO" id="GO:0000981">
    <property type="term" value="F:DNA-binding transcription factor activity, RNA polymerase II-specific"/>
    <property type="evidence" value="ECO:0007669"/>
    <property type="project" value="TreeGrafter"/>
</dbReference>
<gene>
    <name evidence="10" type="ORF">Syun_017906</name>
</gene>
<keyword evidence="2" id="KW-0677">Repeat</keyword>
<evidence type="ECO:0000313" key="10">
    <source>
        <dbReference type="EMBL" id="KAK9129109.1"/>
    </source>
</evidence>
<dbReference type="PROSITE" id="PS51294">
    <property type="entry name" value="HTH_MYB"/>
    <property type="match status" value="2"/>
</dbReference>
<evidence type="ECO:0000256" key="4">
    <source>
        <dbReference type="ARBA" id="ARBA00023125"/>
    </source>
</evidence>
<feature type="domain" description="Myb-like" evidence="8">
    <location>
        <begin position="76"/>
        <end position="122"/>
    </location>
</feature>
<dbReference type="FunFam" id="1.10.10.60:FF:000356">
    <property type="entry name" value="MYB transcription factor"/>
    <property type="match status" value="1"/>
</dbReference>
<dbReference type="InterPro" id="IPR009057">
    <property type="entry name" value="Homeodomain-like_sf"/>
</dbReference>
<comment type="caution">
    <text evidence="10">The sequence shown here is derived from an EMBL/GenBank/DDBJ whole genome shotgun (WGS) entry which is preliminary data.</text>
</comment>
<dbReference type="CDD" id="cd00167">
    <property type="entry name" value="SANT"/>
    <property type="match status" value="2"/>
</dbReference>
<feature type="domain" description="HTH myb-type" evidence="9">
    <location>
        <begin position="71"/>
        <end position="122"/>
    </location>
</feature>
<dbReference type="GO" id="GO:0005634">
    <property type="term" value="C:nucleus"/>
    <property type="evidence" value="ECO:0007669"/>
    <property type="project" value="UniProtKB-SubCell"/>
</dbReference>
<dbReference type="Pfam" id="PF13921">
    <property type="entry name" value="Myb_DNA-bind_6"/>
    <property type="match status" value="1"/>
</dbReference>
<organism evidence="10 11">
    <name type="scientific">Stephania yunnanensis</name>
    <dbReference type="NCBI Taxonomy" id="152371"/>
    <lineage>
        <taxon>Eukaryota</taxon>
        <taxon>Viridiplantae</taxon>
        <taxon>Streptophyta</taxon>
        <taxon>Embryophyta</taxon>
        <taxon>Tracheophyta</taxon>
        <taxon>Spermatophyta</taxon>
        <taxon>Magnoliopsida</taxon>
        <taxon>Ranunculales</taxon>
        <taxon>Menispermaceae</taxon>
        <taxon>Menispermoideae</taxon>
        <taxon>Cissampelideae</taxon>
        <taxon>Stephania</taxon>
    </lineage>
</organism>
<dbReference type="Proteomes" id="UP001420932">
    <property type="component" value="Unassembled WGS sequence"/>
</dbReference>
<keyword evidence="6" id="KW-0539">Nucleus</keyword>
<evidence type="ECO:0000256" key="2">
    <source>
        <dbReference type="ARBA" id="ARBA00022737"/>
    </source>
</evidence>
<feature type="domain" description="HTH myb-type" evidence="9">
    <location>
        <begin position="123"/>
        <end position="177"/>
    </location>
</feature>
<dbReference type="FunFam" id="1.10.10.60:FF:000060">
    <property type="entry name" value="MYB transcription factor"/>
    <property type="match status" value="1"/>
</dbReference>
<dbReference type="SUPFAM" id="SSF46689">
    <property type="entry name" value="Homeodomain-like"/>
    <property type="match status" value="1"/>
</dbReference>
<accession>A0AAP0J807</accession>
<evidence type="ECO:0000259" key="9">
    <source>
        <dbReference type="PROSITE" id="PS51294"/>
    </source>
</evidence>
<protein>
    <submittedName>
        <fullName evidence="10">Uncharacterized protein</fullName>
    </submittedName>
</protein>
<dbReference type="PANTHER" id="PTHR45614">
    <property type="entry name" value="MYB PROTEIN-RELATED"/>
    <property type="match status" value="1"/>
</dbReference>
<dbReference type="Gene3D" id="1.10.10.60">
    <property type="entry name" value="Homeodomain-like"/>
    <property type="match status" value="2"/>
</dbReference>
<dbReference type="InterPro" id="IPR050560">
    <property type="entry name" value="MYB_TF"/>
</dbReference>
<reference evidence="10 11" key="1">
    <citation type="submission" date="2024-01" db="EMBL/GenBank/DDBJ databases">
        <title>Genome assemblies of Stephania.</title>
        <authorList>
            <person name="Yang L."/>
        </authorList>
    </citation>
    <scope>NUCLEOTIDE SEQUENCE [LARGE SCALE GENOMIC DNA]</scope>
    <source>
        <strain evidence="10">YNDBR</strain>
        <tissue evidence="10">Leaf</tissue>
    </source>
</reference>
<evidence type="ECO:0000313" key="11">
    <source>
        <dbReference type="Proteomes" id="UP001420932"/>
    </source>
</evidence>
<keyword evidence="5" id="KW-0804">Transcription</keyword>
<proteinExistence type="predicted"/>
<name>A0AAP0J807_9MAGN</name>
<keyword evidence="4" id="KW-0238">DNA-binding</keyword>
<dbReference type="GO" id="GO:0000978">
    <property type="term" value="F:RNA polymerase II cis-regulatory region sequence-specific DNA binding"/>
    <property type="evidence" value="ECO:0007669"/>
    <property type="project" value="TreeGrafter"/>
</dbReference>
<dbReference type="PROSITE" id="PS50090">
    <property type="entry name" value="MYB_LIKE"/>
    <property type="match status" value="2"/>
</dbReference>
<dbReference type="PANTHER" id="PTHR45614:SF259">
    <property type="entry name" value="MYB DOMAIN PROTEIN 89-RELATED"/>
    <property type="match status" value="1"/>
</dbReference>
<keyword evidence="3" id="KW-0805">Transcription regulation</keyword>
<feature type="region of interest" description="Disordered" evidence="7">
    <location>
        <begin position="208"/>
        <end position="234"/>
    </location>
</feature>
<evidence type="ECO:0000256" key="6">
    <source>
        <dbReference type="ARBA" id="ARBA00023242"/>
    </source>
</evidence>
<keyword evidence="11" id="KW-1185">Reference proteome</keyword>
<dbReference type="InterPro" id="IPR017930">
    <property type="entry name" value="Myb_dom"/>
</dbReference>
<dbReference type="SMART" id="SM00717">
    <property type="entry name" value="SANT"/>
    <property type="match status" value="2"/>
</dbReference>
<feature type="region of interest" description="Disordered" evidence="7">
    <location>
        <begin position="292"/>
        <end position="315"/>
    </location>
</feature>
<dbReference type="EMBL" id="JBBNAF010000007">
    <property type="protein sequence ID" value="KAK9129109.1"/>
    <property type="molecule type" value="Genomic_DNA"/>
</dbReference>
<evidence type="ECO:0000256" key="5">
    <source>
        <dbReference type="ARBA" id="ARBA00023163"/>
    </source>
</evidence>